<dbReference type="PANTHER" id="PTHR30188:SF4">
    <property type="entry name" value="PROTEIN TRIGALACTOSYLDIACYLGLYCEROL 1, CHLOROPLASTIC"/>
    <property type="match status" value="1"/>
</dbReference>
<dbReference type="Proteomes" id="UP001239782">
    <property type="component" value="Chromosome"/>
</dbReference>
<evidence type="ECO:0000256" key="4">
    <source>
        <dbReference type="ARBA" id="ARBA00022692"/>
    </source>
</evidence>
<dbReference type="KEGG" id="plei:Q9312_15800"/>
<evidence type="ECO:0000256" key="3">
    <source>
        <dbReference type="ARBA" id="ARBA00022448"/>
    </source>
</evidence>
<evidence type="ECO:0000256" key="6">
    <source>
        <dbReference type="ARBA" id="ARBA00023136"/>
    </source>
</evidence>
<dbReference type="EMBL" id="CP133548">
    <property type="protein sequence ID" value="WMS86684.1"/>
    <property type="molecule type" value="Genomic_DNA"/>
</dbReference>
<keyword evidence="5 7" id="KW-1133">Transmembrane helix</keyword>
<keyword evidence="7" id="KW-1003">Cell membrane</keyword>
<feature type="transmembrane region" description="Helical" evidence="7">
    <location>
        <begin position="147"/>
        <end position="177"/>
    </location>
</feature>
<feature type="transmembrane region" description="Helical" evidence="7">
    <location>
        <begin position="197"/>
        <end position="221"/>
    </location>
</feature>
<evidence type="ECO:0000256" key="5">
    <source>
        <dbReference type="ARBA" id="ARBA00022989"/>
    </source>
</evidence>
<organism evidence="8 9">
    <name type="scientific">Pleionea litopenaei</name>
    <dbReference type="NCBI Taxonomy" id="3070815"/>
    <lineage>
        <taxon>Bacteria</taxon>
        <taxon>Pseudomonadati</taxon>
        <taxon>Pseudomonadota</taxon>
        <taxon>Gammaproteobacteria</taxon>
        <taxon>Oceanospirillales</taxon>
        <taxon>Pleioneaceae</taxon>
        <taxon>Pleionea</taxon>
    </lineage>
</organism>
<keyword evidence="6 7" id="KW-0472">Membrane</keyword>
<evidence type="ECO:0000256" key="2">
    <source>
        <dbReference type="ARBA" id="ARBA00007556"/>
    </source>
</evidence>
<keyword evidence="3" id="KW-0813">Transport</keyword>
<evidence type="ECO:0000256" key="1">
    <source>
        <dbReference type="ARBA" id="ARBA00004141"/>
    </source>
</evidence>
<sequence length="262" mass="28550">MIASIQRIGERTIDNLEHVGHLTIFLLQVLRRMVSPPFRYSSVLQQLHFIGAKSTFVIVLASLTVGLVLGLRLYFEFEQFGVTDRLGSVVALSMITEMGPVFTALLVIGRAGSAMCAEVGIMRSDEQLDALECMAIDPYKFLMVPKFWATLISVPILVAIADMVGIFGGYIASVVMFDVPSGAYIQSMNGSIGWHELNMGLIKSIVFALIIVWVSTGKGFLLHLNKQGAFGAEGVSRVTTQAVVMASVMVLFADYLISAFMV</sequence>
<gene>
    <name evidence="8" type="ORF">Q9312_15800</name>
</gene>
<dbReference type="RefSeq" id="WP_309201829.1">
    <property type="nucleotide sequence ID" value="NZ_CP133548.1"/>
</dbReference>
<keyword evidence="4 7" id="KW-0812">Transmembrane</keyword>
<dbReference type="GO" id="GO:0005548">
    <property type="term" value="F:phospholipid transporter activity"/>
    <property type="evidence" value="ECO:0007669"/>
    <property type="project" value="TreeGrafter"/>
</dbReference>
<protein>
    <submittedName>
        <fullName evidence="8">ABC transporter permease</fullName>
    </submittedName>
</protein>
<dbReference type="AlphaFoldDB" id="A0AA51RSI1"/>
<keyword evidence="9" id="KW-1185">Reference proteome</keyword>
<feature type="transmembrane region" description="Helical" evidence="7">
    <location>
        <begin position="87"/>
        <end position="108"/>
    </location>
</feature>
<dbReference type="InterPro" id="IPR003453">
    <property type="entry name" value="ABC_MlaE_roteobac"/>
</dbReference>
<keyword evidence="7" id="KW-0997">Cell inner membrane</keyword>
<dbReference type="PANTHER" id="PTHR30188">
    <property type="entry name" value="ABC TRANSPORTER PERMEASE PROTEIN-RELATED"/>
    <property type="match status" value="1"/>
</dbReference>
<dbReference type="GO" id="GO:0043190">
    <property type="term" value="C:ATP-binding cassette (ABC) transporter complex"/>
    <property type="evidence" value="ECO:0007669"/>
    <property type="project" value="InterPro"/>
</dbReference>
<comment type="similarity">
    <text evidence="2 7">Belongs to the MlaE permease family.</text>
</comment>
<proteinExistence type="inferred from homology"/>
<evidence type="ECO:0000256" key="7">
    <source>
        <dbReference type="RuleBase" id="RU362044"/>
    </source>
</evidence>
<feature type="transmembrane region" description="Helical" evidence="7">
    <location>
        <begin position="55"/>
        <end position="75"/>
    </location>
</feature>
<comment type="subcellular location">
    <subcellularLocation>
        <location evidence="7">Cell inner membrane</location>
        <topology evidence="7">Multi-pass membrane protein</topology>
    </subcellularLocation>
    <subcellularLocation>
        <location evidence="1">Membrane</location>
        <topology evidence="1">Multi-pass membrane protein</topology>
    </subcellularLocation>
</comment>
<name>A0AA51RSI1_9GAMM</name>
<evidence type="ECO:0000313" key="8">
    <source>
        <dbReference type="EMBL" id="WMS86684.1"/>
    </source>
</evidence>
<dbReference type="InterPro" id="IPR030802">
    <property type="entry name" value="Permease_MalE"/>
</dbReference>
<reference evidence="8 9" key="1">
    <citation type="submission" date="2023-08" db="EMBL/GenBank/DDBJ databases">
        <title>Pleionea litopenaei sp. nov., isolated from stomach of juvenile Litopenaeus vannamei.</title>
        <authorList>
            <person name="Rho A.M."/>
            <person name="Hwang C.Y."/>
        </authorList>
    </citation>
    <scope>NUCLEOTIDE SEQUENCE [LARGE SCALE GENOMIC DNA]</scope>
    <source>
        <strain evidence="8 9">HL-JVS1</strain>
    </source>
</reference>
<dbReference type="NCBIfam" id="TIGR00056">
    <property type="entry name" value="MlaE family lipid ABC transporter permease subunit"/>
    <property type="match status" value="1"/>
</dbReference>
<dbReference type="Pfam" id="PF02405">
    <property type="entry name" value="MlaE"/>
    <property type="match status" value="1"/>
</dbReference>
<feature type="transmembrane region" description="Helical" evidence="7">
    <location>
        <begin position="242"/>
        <end position="261"/>
    </location>
</feature>
<evidence type="ECO:0000313" key="9">
    <source>
        <dbReference type="Proteomes" id="UP001239782"/>
    </source>
</evidence>
<accession>A0AA51RSI1</accession>